<proteinExistence type="predicted"/>
<organism evidence="2 3">
    <name type="scientific">Solirubrobacter pauli</name>
    <dbReference type="NCBI Taxonomy" id="166793"/>
    <lineage>
        <taxon>Bacteria</taxon>
        <taxon>Bacillati</taxon>
        <taxon>Actinomycetota</taxon>
        <taxon>Thermoleophilia</taxon>
        <taxon>Solirubrobacterales</taxon>
        <taxon>Solirubrobacteraceae</taxon>
        <taxon>Solirubrobacter</taxon>
    </lineage>
</organism>
<evidence type="ECO:0000256" key="1">
    <source>
        <dbReference type="SAM" id="MobiDB-lite"/>
    </source>
</evidence>
<dbReference type="InterPro" id="IPR027417">
    <property type="entry name" value="P-loop_NTPase"/>
</dbReference>
<sequence length="206" mass="22316">MTIVTVSASYGAGGALVGPQLAERLGVPFFDRALPTEVAERLAIPLEEAKARDESIGGVFSRMAMRLAPIGLAFGAETAPDAVDEESYRRTTEAVIREHAADGALVVLGRAGALVLRDDPRALHVRLDGPRERRVEQAQRLGDGDDQEAVGKRLDENDRAREAYVKHFYHADPHDSALYHLTIDSTAVPLDAVVDIIERAAVSRGR</sequence>
<protein>
    <submittedName>
        <fullName evidence="2">Cytidylate kinase</fullName>
    </submittedName>
</protein>
<comment type="caution">
    <text evidence="2">The sequence shown here is derived from an EMBL/GenBank/DDBJ whole genome shotgun (WGS) entry which is preliminary data.</text>
</comment>
<dbReference type="SUPFAM" id="SSF52540">
    <property type="entry name" value="P-loop containing nucleoside triphosphate hydrolases"/>
    <property type="match status" value="1"/>
</dbReference>
<keyword evidence="2" id="KW-0418">Kinase</keyword>
<evidence type="ECO:0000313" key="2">
    <source>
        <dbReference type="EMBL" id="RKQ86691.1"/>
    </source>
</evidence>
<keyword evidence="3" id="KW-1185">Reference proteome</keyword>
<keyword evidence="2" id="KW-0808">Transferase</keyword>
<feature type="region of interest" description="Disordered" evidence="1">
    <location>
        <begin position="134"/>
        <end position="156"/>
    </location>
</feature>
<dbReference type="RefSeq" id="WP_121254635.1">
    <property type="nucleotide sequence ID" value="NZ_RBIL01000002.1"/>
</dbReference>
<accession>A0A660KYA7</accession>
<dbReference type="AlphaFoldDB" id="A0A660KYA7"/>
<evidence type="ECO:0000313" key="3">
    <source>
        <dbReference type="Proteomes" id="UP000278962"/>
    </source>
</evidence>
<name>A0A660KYA7_9ACTN</name>
<gene>
    <name evidence="2" type="ORF">C8N24_4706</name>
</gene>
<dbReference type="Proteomes" id="UP000278962">
    <property type="component" value="Unassembled WGS sequence"/>
</dbReference>
<reference evidence="2 3" key="1">
    <citation type="submission" date="2018-10" db="EMBL/GenBank/DDBJ databases">
        <title>Genomic Encyclopedia of Archaeal and Bacterial Type Strains, Phase II (KMG-II): from individual species to whole genera.</title>
        <authorList>
            <person name="Goeker M."/>
        </authorList>
    </citation>
    <scope>NUCLEOTIDE SEQUENCE [LARGE SCALE GENOMIC DNA]</scope>
    <source>
        <strain evidence="2 3">DSM 14954</strain>
    </source>
</reference>
<dbReference type="OrthoDB" id="3823243at2"/>
<dbReference type="Pfam" id="PF13189">
    <property type="entry name" value="Cytidylate_kin2"/>
    <property type="match status" value="1"/>
</dbReference>
<dbReference type="GO" id="GO:0016301">
    <property type="term" value="F:kinase activity"/>
    <property type="evidence" value="ECO:0007669"/>
    <property type="project" value="UniProtKB-KW"/>
</dbReference>
<dbReference type="EMBL" id="RBIL01000002">
    <property type="protein sequence ID" value="RKQ86691.1"/>
    <property type="molecule type" value="Genomic_DNA"/>
</dbReference>
<dbReference type="Gene3D" id="3.40.50.300">
    <property type="entry name" value="P-loop containing nucleotide triphosphate hydrolases"/>
    <property type="match status" value="1"/>
</dbReference>